<dbReference type="Pfam" id="PF00196">
    <property type="entry name" value="GerE"/>
    <property type="match status" value="1"/>
</dbReference>
<feature type="region of interest" description="Disordered" evidence="4">
    <location>
        <begin position="145"/>
        <end position="164"/>
    </location>
</feature>
<keyword evidence="3" id="KW-0804">Transcription</keyword>
<evidence type="ECO:0000313" key="7">
    <source>
        <dbReference type="Proteomes" id="UP000004221"/>
    </source>
</evidence>
<dbReference type="Gene3D" id="1.10.10.10">
    <property type="entry name" value="Winged helix-like DNA-binding domain superfamily/Winged helix DNA-binding domain"/>
    <property type="match status" value="1"/>
</dbReference>
<evidence type="ECO:0000256" key="4">
    <source>
        <dbReference type="SAM" id="MobiDB-lite"/>
    </source>
</evidence>
<dbReference type="PANTHER" id="PTHR44688:SF16">
    <property type="entry name" value="DNA-BINDING TRANSCRIPTIONAL ACTIVATOR DEVR_DOSR"/>
    <property type="match status" value="1"/>
</dbReference>
<dbReference type="PANTHER" id="PTHR44688">
    <property type="entry name" value="DNA-BINDING TRANSCRIPTIONAL ACTIVATOR DEVR_DOSR"/>
    <property type="match status" value="1"/>
</dbReference>
<dbReference type="InterPro" id="IPR036388">
    <property type="entry name" value="WH-like_DNA-bd_sf"/>
</dbReference>
<protein>
    <recommendedName>
        <fullName evidence="5">HTH luxR-type domain-containing protein</fullName>
    </recommendedName>
</protein>
<dbReference type="PROSITE" id="PS50043">
    <property type="entry name" value="HTH_LUXR_2"/>
    <property type="match status" value="1"/>
</dbReference>
<evidence type="ECO:0000313" key="6">
    <source>
        <dbReference type="EMBL" id="CCF86094.1"/>
    </source>
</evidence>
<dbReference type="AlphaFoldDB" id="I4EN31"/>
<feature type="domain" description="HTH luxR-type" evidence="5">
    <location>
        <begin position="80"/>
        <end position="145"/>
    </location>
</feature>
<feature type="compositionally biased region" description="Polar residues" evidence="4">
    <location>
        <begin position="149"/>
        <end position="158"/>
    </location>
</feature>
<dbReference type="Gene3D" id="3.30.450.40">
    <property type="match status" value="1"/>
</dbReference>
<dbReference type="PRINTS" id="PR00038">
    <property type="entry name" value="HTHLUXR"/>
</dbReference>
<sequence length="164" mass="18216">MDTEVRGVLEASSLQPEQFTEQDLHFLQVVARCLDLVIDRAELAERRAALAVENAHLYQDLANCEHRLREMVEQVVEVKSTPTIEPLTGRQREVLQLLAQGKTNAEIAAALSIRLTTVKGHVQHIIAKLEVTDRTQAAVRASQLGLLPESSTRPNAPEQSRPVI</sequence>
<dbReference type="PROSITE" id="PS00622">
    <property type="entry name" value="HTH_LUXR_1"/>
    <property type="match status" value="1"/>
</dbReference>
<evidence type="ECO:0000256" key="2">
    <source>
        <dbReference type="ARBA" id="ARBA00023125"/>
    </source>
</evidence>
<comment type="caution">
    <text evidence="6">The sequence shown here is derived from an EMBL/GenBank/DDBJ whole genome shotgun (WGS) entry which is preliminary data.</text>
</comment>
<organism evidence="6 7">
    <name type="scientific">Nitrolancea hollandica Lb</name>
    <dbReference type="NCBI Taxonomy" id="1129897"/>
    <lineage>
        <taxon>Bacteria</taxon>
        <taxon>Pseudomonadati</taxon>
        <taxon>Thermomicrobiota</taxon>
        <taxon>Thermomicrobia</taxon>
        <taxon>Sphaerobacterales</taxon>
        <taxon>Sphaerobacterineae</taxon>
        <taxon>Sphaerobacteraceae</taxon>
        <taxon>Nitrolancea</taxon>
    </lineage>
</organism>
<keyword evidence="2" id="KW-0238">DNA-binding</keyword>
<dbReference type="Proteomes" id="UP000004221">
    <property type="component" value="Unassembled WGS sequence"/>
</dbReference>
<gene>
    <name evidence="6" type="ORF">NITHO_7240001</name>
</gene>
<dbReference type="EMBL" id="CAGS01000695">
    <property type="protein sequence ID" value="CCF86094.1"/>
    <property type="molecule type" value="Genomic_DNA"/>
</dbReference>
<dbReference type="GO" id="GO:0006355">
    <property type="term" value="P:regulation of DNA-templated transcription"/>
    <property type="evidence" value="ECO:0007669"/>
    <property type="project" value="InterPro"/>
</dbReference>
<keyword evidence="7" id="KW-1185">Reference proteome</keyword>
<name>I4EN31_9BACT</name>
<dbReference type="InterPro" id="IPR016032">
    <property type="entry name" value="Sig_transdc_resp-reg_C-effctor"/>
</dbReference>
<evidence type="ECO:0000259" key="5">
    <source>
        <dbReference type="PROSITE" id="PS50043"/>
    </source>
</evidence>
<dbReference type="CDD" id="cd06170">
    <property type="entry name" value="LuxR_C_like"/>
    <property type="match status" value="1"/>
</dbReference>
<reference evidence="6 7" key="1">
    <citation type="journal article" date="2012" name="ISME J.">
        <title>Nitrification expanded: discovery, physiology and genomics of a nitrite-oxidizing bacterium from the phylum Chloroflexi.</title>
        <authorList>
            <person name="Sorokin D.Y."/>
            <person name="Lucker S."/>
            <person name="Vejmelkova D."/>
            <person name="Kostrikina N.A."/>
            <person name="Kleerebezem R."/>
            <person name="Rijpstra W.I."/>
            <person name="Damste J.S."/>
            <person name="Le Paslier D."/>
            <person name="Muyzer G."/>
            <person name="Wagner M."/>
            <person name="van Loosdrecht M.C."/>
            <person name="Daims H."/>
        </authorList>
    </citation>
    <scope>NUCLEOTIDE SEQUENCE [LARGE SCALE GENOMIC DNA]</scope>
    <source>
        <strain evidence="7">none</strain>
    </source>
</reference>
<dbReference type="SUPFAM" id="SSF46894">
    <property type="entry name" value="C-terminal effector domain of the bipartite response regulators"/>
    <property type="match status" value="1"/>
</dbReference>
<dbReference type="InterPro" id="IPR000792">
    <property type="entry name" value="Tscrpt_reg_LuxR_C"/>
</dbReference>
<dbReference type="GO" id="GO:0003677">
    <property type="term" value="F:DNA binding"/>
    <property type="evidence" value="ECO:0007669"/>
    <property type="project" value="UniProtKB-KW"/>
</dbReference>
<dbReference type="SMART" id="SM00421">
    <property type="entry name" value="HTH_LUXR"/>
    <property type="match status" value="1"/>
</dbReference>
<dbReference type="SUPFAM" id="SSF55781">
    <property type="entry name" value="GAF domain-like"/>
    <property type="match status" value="1"/>
</dbReference>
<proteinExistence type="predicted"/>
<dbReference type="InterPro" id="IPR029016">
    <property type="entry name" value="GAF-like_dom_sf"/>
</dbReference>
<keyword evidence="1" id="KW-0805">Transcription regulation</keyword>
<evidence type="ECO:0000256" key="1">
    <source>
        <dbReference type="ARBA" id="ARBA00023015"/>
    </source>
</evidence>
<accession>I4EN31</accession>
<evidence type="ECO:0000256" key="3">
    <source>
        <dbReference type="ARBA" id="ARBA00023163"/>
    </source>
</evidence>